<organism evidence="4 5">
    <name type="scientific">Bacterioplanes sanyensis</name>
    <dbReference type="NCBI Taxonomy" id="1249553"/>
    <lineage>
        <taxon>Bacteria</taxon>
        <taxon>Pseudomonadati</taxon>
        <taxon>Pseudomonadota</taxon>
        <taxon>Gammaproteobacteria</taxon>
        <taxon>Oceanospirillales</taxon>
        <taxon>Oceanospirillaceae</taxon>
        <taxon>Bacterioplanes</taxon>
    </lineage>
</organism>
<dbReference type="InterPro" id="IPR015919">
    <property type="entry name" value="Cadherin-like_sf"/>
</dbReference>
<dbReference type="NCBIfam" id="NF012211">
    <property type="entry name" value="tand_rpt_95"/>
    <property type="match status" value="3"/>
</dbReference>
<dbReference type="AlphaFoldDB" id="A0A222FKP7"/>
<evidence type="ECO:0000313" key="4">
    <source>
        <dbReference type="EMBL" id="ASP39617.1"/>
    </source>
</evidence>
<evidence type="ECO:0000256" key="1">
    <source>
        <dbReference type="SAM" id="MobiDB-lite"/>
    </source>
</evidence>
<dbReference type="SUPFAM" id="SSF49313">
    <property type="entry name" value="Cadherin-like"/>
    <property type="match status" value="1"/>
</dbReference>
<accession>A0A222FKP7</accession>
<dbReference type="GO" id="GO:0016020">
    <property type="term" value="C:membrane"/>
    <property type="evidence" value="ECO:0007669"/>
    <property type="project" value="InterPro"/>
</dbReference>
<dbReference type="Pfam" id="PF17892">
    <property type="entry name" value="Cadherin_5"/>
    <property type="match status" value="1"/>
</dbReference>
<feature type="compositionally biased region" description="Gly residues" evidence="1">
    <location>
        <begin position="319"/>
        <end position="345"/>
    </location>
</feature>
<dbReference type="Pfam" id="PF17963">
    <property type="entry name" value="Big_9"/>
    <property type="match status" value="2"/>
</dbReference>
<name>A0A222FKP7_9GAMM</name>
<dbReference type="EMBL" id="CP022530">
    <property type="protein sequence ID" value="ASP39617.1"/>
    <property type="molecule type" value="Genomic_DNA"/>
</dbReference>
<evidence type="ECO:0000259" key="3">
    <source>
        <dbReference type="Pfam" id="PF17892"/>
    </source>
</evidence>
<reference evidence="4 5" key="1">
    <citation type="submission" date="2017-07" db="EMBL/GenBank/DDBJ databases">
        <title>Annotated genome sequence of Bacterioplanes sanyensis isolated from Red Sea.</title>
        <authorList>
            <person name="Rehman Z.U."/>
        </authorList>
    </citation>
    <scope>NUCLEOTIDE SEQUENCE [LARGE SCALE GENOMIC DNA]</scope>
    <source>
        <strain evidence="4 5">NV9</strain>
    </source>
</reference>
<dbReference type="Gene3D" id="2.60.40.10">
    <property type="entry name" value="Immunoglobulins"/>
    <property type="match status" value="2"/>
</dbReference>
<evidence type="ECO:0000313" key="5">
    <source>
        <dbReference type="Proteomes" id="UP000202440"/>
    </source>
</evidence>
<evidence type="ECO:0000256" key="2">
    <source>
        <dbReference type="SAM" id="SignalP"/>
    </source>
</evidence>
<sequence length="985" mass="105581">MVQGSYTLLHTLVVRACLGAAALTLAGCGSDSSSNNSEATPVESNSAPVLADNVMLSCDEDTKRSMRLPVSDPDGDALTITILSAPEQAGARIHEGMIELNPEPGYHGDGEIVLLISDGTHELRKTVPVSIISVNDAPEWQMNTDWQMTEDQAKTLDLKVQDPDGDELAYKILSAPDWINAVIVDGQLRLTPAAHRYGNDKIVVQVSDGKLHQDIELNVSVAAQNDAPVIPAINKKTLTSGNAASFKLTASDPDGDQLTFKLLAAPSGFIVSVSATGTVTITPKAGYTGSGTVTVQVSDGKQVTRRSFTVAAQSANNGSSGGGNSGGGNNGGNGGNGGGNNGGGNNNRAPSFAGTQSSIVFDEDASASVDIKLTDADGDAVSWKIEPFKSDLLSVSASQNQLNIVAAQNQFGSATIPLSASDGKATSNFNLAVTVNPVNDAPQLLDADTLANSVFLTPSTQQTLALSVFDPDSADADISIRVDSVSNSAILDASVNQRDLQLNAKTLGSAVVSLTISDDQDSTDIDLTFEVKAPEKAYFVANDGVHGKELWVTDGTTDGTQMVQDLSPGVEDSKFTHLYHHNDMLLLGAGSSTGYPSIAMVPADQNSIHFMVDAPWPADFIEYKDTVFFAHGGASIRKTRGVSGIYQTDGSYPGTQLIFSSYTTTPSPHLISSIHNLHIVGNKLLFFAITPDHGHELYMMDADNPSFDNVELVYDYAPGTDDGFDFDSGVEIIDLSHYSSNGKTDVNATCFIAKATLEHEIFCVEFDRGNDIFRMNDDFRHTYTNPMNVLFWQQHMLFTAQLDGSSDRHTVWIDFSLGAKDRSPTGAEQTIASEKTRFEVHNNKALFTAKSQDSGDWHWYSLDLSSTDSVQVEKLPHLSDEESWHDVVNGQHWAMGINSRDEFGLLVDGLFTAPLNDILGTMFDIAGNQREQSVFSRQQINGKRLLILQKDGHGMEPWITDGTVAGTRMLKDIHAGPQSSLELTN</sequence>
<keyword evidence="5" id="KW-1185">Reference proteome</keyword>
<dbReference type="Proteomes" id="UP000202440">
    <property type="component" value="Chromosome"/>
</dbReference>
<keyword evidence="2" id="KW-0732">Signal</keyword>
<dbReference type="RefSeq" id="WP_094060793.1">
    <property type="nucleotide sequence ID" value="NZ_CP022530.1"/>
</dbReference>
<protein>
    <recommendedName>
        <fullName evidence="3">Cadherin-like domain-containing protein</fullName>
    </recommendedName>
</protein>
<dbReference type="NCBIfam" id="TIGR04534">
    <property type="entry name" value="ELWxxDGT_rpt"/>
    <property type="match status" value="1"/>
</dbReference>
<proteinExistence type="predicted"/>
<dbReference type="InterPro" id="IPR030916">
    <property type="entry name" value="ELWxxDGT_rpt"/>
</dbReference>
<gene>
    <name evidence="4" type="ORF">CHH28_13465</name>
</gene>
<feature type="region of interest" description="Disordered" evidence="1">
    <location>
        <begin position="313"/>
        <end position="353"/>
    </location>
</feature>
<feature type="chain" id="PRO_5012194735" description="Cadherin-like domain-containing protein" evidence="2">
    <location>
        <begin position="27"/>
        <end position="985"/>
    </location>
</feature>
<dbReference type="GO" id="GO:0005509">
    <property type="term" value="F:calcium ion binding"/>
    <property type="evidence" value="ECO:0007669"/>
    <property type="project" value="InterPro"/>
</dbReference>
<feature type="signal peptide" evidence="2">
    <location>
        <begin position="1"/>
        <end position="26"/>
    </location>
</feature>
<dbReference type="KEGG" id="bsan:CHH28_13465"/>
<feature type="domain" description="Cadherin-like" evidence="3">
    <location>
        <begin position="45"/>
        <end position="127"/>
    </location>
</feature>
<dbReference type="Gene3D" id="2.60.40.2810">
    <property type="match status" value="1"/>
</dbReference>
<dbReference type="InterPro" id="IPR013783">
    <property type="entry name" value="Ig-like_fold"/>
</dbReference>
<dbReference type="OrthoDB" id="6113780at2"/>
<dbReference type="InterPro" id="IPR041690">
    <property type="entry name" value="Cadherin_5"/>
</dbReference>